<comment type="similarity">
    <text evidence="1">Belongs to the LysR transcriptional regulatory family.</text>
</comment>
<dbReference type="Gene3D" id="3.40.190.10">
    <property type="entry name" value="Periplasmic binding protein-like II"/>
    <property type="match status" value="2"/>
</dbReference>
<dbReference type="Gene3D" id="1.10.10.10">
    <property type="entry name" value="Winged helix-like DNA-binding domain superfamily/Winged helix DNA-binding domain"/>
    <property type="match status" value="1"/>
</dbReference>
<keyword evidence="7" id="KW-1185">Reference proteome</keyword>
<protein>
    <submittedName>
        <fullName evidence="6">LysR family transcriptional regulator</fullName>
    </submittedName>
</protein>
<keyword evidence="2" id="KW-0805">Transcription regulation</keyword>
<dbReference type="RefSeq" id="WP_193661029.1">
    <property type="nucleotide sequence ID" value="NZ_BAAAMM010000001.1"/>
</dbReference>
<evidence type="ECO:0000256" key="4">
    <source>
        <dbReference type="ARBA" id="ARBA00023163"/>
    </source>
</evidence>
<dbReference type="PANTHER" id="PTHR30126:SF39">
    <property type="entry name" value="HTH-TYPE TRANSCRIPTIONAL REGULATOR CYSL"/>
    <property type="match status" value="1"/>
</dbReference>
<keyword evidence="3" id="KW-0238">DNA-binding</keyword>
<comment type="caution">
    <text evidence="6">The sequence shown here is derived from an EMBL/GenBank/DDBJ whole genome shotgun (WGS) entry which is preliminary data.</text>
</comment>
<keyword evidence="4" id="KW-0804">Transcription</keyword>
<dbReference type="Proteomes" id="UP001482520">
    <property type="component" value="Unassembled WGS sequence"/>
</dbReference>
<evidence type="ECO:0000256" key="1">
    <source>
        <dbReference type="ARBA" id="ARBA00009437"/>
    </source>
</evidence>
<dbReference type="InterPro" id="IPR036388">
    <property type="entry name" value="WH-like_DNA-bd_sf"/>
</dbReference>
<dbReference type="InterPro" id="IPR005119">
    <property type="entry name" value="LysR_subst-bd"/>
</dbReference>
<organism evidence="6 7">
    <name type="scientific">Nocardioides kribbensis</name>
    <dbReference type="NCBI Taxonomy" id="305517"/>
    <lineage>
        <taxon>Bacteria</taxon>
        <taxon>Bacillati</taxon>
        <taxon>Actinomycetota</taxon>
        <taxon>Actinomycetes</taxon>
        <taxon>Propionibacteriales</taxon>
        <taxon>Nocardioidaceae</taxon>
        <taxon>Nocardioides</taxon>
    </lineage>
</organism>
<feature type="domain" description="HTH lysR-type" evidence="5">
    <location>
        <begin position="5"/>
        <end position="62"/>
    </location>
</feature>
<name>A0ABV1NYV5_9ACTN</name>
<evidence type="ECO:0000256" key="2">
    <source>
        <dbReference type="ARBA" id="ARBA00023015"/>
    </source>
</evidence>
<dbReference type="PANTHER" id="PTHR30126">
    <property type="entry name" value="HTH-TYPE TRANSCRIPTIONAL REGULATOR"/>
    <property type="match status" value="1"/>
</dbReference>
<gene>
    <name evidence="6" type="ORF">V6R90_10305</name>
</gene>
<dbReference type="Pfam" id="PF00126">
    <property type="entry name" value="HTH_1"/>
    <property type="match status" value="1"/>
</dbReference>
<reference evidence="6 7" key="1">
    <citation type="submission" date="2024-02" db="EMBL/GenBank/DDBJ databases">
        <title>Full genome sequence of Nocardioides kribbensis.</title>
        <authorList>
            <person name="Poletto B.L."/>
            <person name="Silva G."/>
            <person name="Galante D."/>
            <person name="Campos K.R."/>
            <person name="Santos M.B.N."/>
            <person name="Sacchi C.T."/>
        </authorList>
    </citation>
    <scope>NUCLEOTIDE SEQUENCE [LARGE SCALE GENOMIC DNA]</scope>
    <source>
        <strain evidence="6 7">O4R</strain>
    </source>
</reference>
<proteinExistence type="inferred from homology"/>
<evidence type="ECO:0000256" key="3">
    <source>
        <dbReference type="ARBA" id="ARBA00023125"/>
    </source>
</evidence>
<dbReference type="SUPFAM" id="SSF53850">
    <property type="entry name" value="Periplasmic binding protein-like II"/>
    <property type="match status" value="1"/>
</dbReference>
<dbReference type="SUPFAM" id="SSF46785">
    <property type="entry name" value="Winged helix' DNA-binding domain"/>
    <property type="match status" value="1"/>
</dbReference>
<dbReference type="Pfam" id="PF03466">
    <property type="entry name" value="LysR_substrate"/>
    <property type="match status" value="1"/>
</dbReference>
<dbReference type="EMBL" id="JBEGDP010000010">
    <property type="protein sequence ID" value="MEQ7847672.1"/>
    <property type="molecule type" value="Genomic_DNA"/>
</dbReference>
<sequence length="309" mass="32233">MSSLPDLPALRLLVDVARLGSIGAAGRAAGISQQSASERLRAVETQTGLSLVQRSTSGSTLTAHGRLLVEWSQDLLDRADELDLAVRTLRSEGTRELHVYASMTTAEFLLPRWLVRLRQQRAAGTVAPVAVSLHATNSEAVVAAVRDGSAGLGFVEGPVDLHGLATRPVGTDELVLVAAPDDPWATRRTPLPAAGVAARALTTREPGSGTRRVLEDALAAAGHVASAPEVELTTNAAVLAAVRAGSPPAFLSRWAVRRDVEAGDVVEVATTGLDLHRVLTAVWQGSSRPPAGPVRDLLAIAAGPGEARR</sequence>
<evidence type="ECO:0000313" key="6">
    <source>
        <dbReference type="EMBL" id="MEQ7847672.1"/>
    </source>
</evidence>
<dbReference type="InterPro" id="IPR036390">
    <property type="entry name" value="WH_DNA-bd_sf"/>
</dbReference>
<accession>A0ABV1NYV5</accession>
<evidence type="ECO:0000259" key="5">
    <source>
        <dbReference type="PROSITE" id="PS50931"/>
    </source>
</evidence>
<evidence type="ECO:0000313" key="7">
    <source>
        <dbReference type="Proteomes" id="UP001482520"/>
    </source>
</evidence>
<dbReference type="PROSITE" id="PS50931">
    <property type="entry name" value="HTH_LYSR"/>
    <property type="match status" value="1"/>
</dbReference>
<dbReference type="InterPro" id="IPR000847">
    <property type="entry name" value="LysR_HTH_N"/>
</dbReference>